<sequence length="380" mass="45697">MLELQKCTDQDLKVAAAIEKKRQIEEQRKTRIFNPRVRRIGIDKEFLDMQVEEKKQQRDLERQKECSLDEALLRSSKLAIMLAKQQDEERRKVNKEIDTFRQTHQKPEYRRDFDLYDPELVKKTKPLRETDNDGLGPASAQKFEGEDANLVCRRKEQKEQMLSWIMQQVQERRLAEKERLEAEREYQDALLSRDNRAMALETSERDCRRRLNEATAKFNRALAKEKEQRQRNLEAQDDEDKRAEIYNHVTGDFLTESKDQAESTRGPGRPLANRYKGMTLDELQFYRNEQTRQMEEIQRMRMEENKKNENWDKLMNGNARAAESYQRELDRKRAELNKQIAEENRQLAQQHKKHQDYLNRQVYKNKPSSEFYEQFNKSTR</sequence>
<keyword evidence="3" id="KW-0963">Cytoplasm</keyword>
<proteinExistence type="inferred from homology"/>
<evidence type="ECO:0000313" key="12">
    <source>
        <dbReference type="Proteomes" id="UP000695007"/>
    </source>
</evidence>
<comment type="subcellular location">
    <subcellularLocation>
        <location evidence="1">Cytoplasm</location>
        <location evidence="1">Cytoskeleton</location>
        <location evidence="1">Flagellum axoneme</location>
    </subcellularLocation>
</comment>
<evidence type="ECO:0000256" key="7">
    <source>
        <dbReference type="ARBA" id="ARBA00023212"/>
    </source>
</evidence>
<evidence type="ECO:0000256" key="8">
    <source>
        <dbReference type="ARBA" id="ARBA00023273"/>
    </source>
</evidence>
<evidence type="ECO:0000256" key="6">
    <source>
        <dbReference type="ARBA" id="ARBA00023069"/>
    </source>
</evidence>
<evidence type="ECO:0000256" key="10">
    <source>
        <dbReference type="SAM" id="Coils"/>
    </source>
</evidence>
<evidence type="ECO:0000256" key="3">
    <source>
        <dbReference type="ARBA" id="ARBA00022490"/>
    </source>
</evidence>
<keyword evidence="8" id="KW-0966">Cell projection</keyword>
<keyword evidence="4" id="KW-0282">Flagellum</keyword>
<evidence type="ECO:0000256" key="1">
    <source>
        <dbReference type="ARBA" id="ARBA00004611"/>
    </source>
</evidence>
<gene>
    <name evidence="13" type="primary">LOC105362151</name>
</gene>
<evidence type="ECO:0000256" key="11">
    <source>
        <dbReference type="SAM" id="MobiDB-lite"/>
    </source>
</evidence>
<keyword evidence="5 10" id="KW-0175">Coiled coil</keyword>
<dbReference type="KEGG" id="csol:105362151"/>
<comment type="subunit">
    <text evidence="9">Microtubule inner protein component of sperm flagellar doublet microtubules.</text>
</comment>
<evidence type="ECO:0000256" key="5">
    <source>
        <dbReference type="ARBA" id="ARBA00023054"/>
    </source>
</evidence>
<evidence type="ECO:0000256" key="2">
    <source>
        <dbReference type="ARBA" id="ARBA00006875"/>
    </source>
</evidence>
<evidence type="ECO:0000256" key="9">
    <source>
        <dbReference type="ARBA" id="ARBA00046435"/>
    </source>
</evidence>
<dbReference type="Proteomes" id="UP000695007">
    <property type="component" value="Unplaced"/>
</dbReference>
<protein>
    <submittedName>
        <fullName evidence="13">RIB43A-like with coiled-coils protein 2</fullName>
    </submittedName>
</protein>
<comment type="similarity">
    <text evidence="2">Belongs to the RIB43A family.</text>
</comment>
<dbReference type="Pfam" id="PF05914">
    <property type="entry name" value="RIB43A"/>
    <property type="match status" value="1"/>
</dbReference>
<keyword evidence="12" id="KW-1185">Reference proteome</keyword>
<keyword evidence="6" id="KW-0969">Cilium</keyword>
<feature type="region of interest" description="Disordered" evidence="11">
    <location>
        <begin position="345"/>
        <end position="380"/>
    </location>
</feature>
<dbReference type="RefSeq" id="XP_011497805.1">
    <property type="nucleotide sequence ID" value="XM_011499503.1"/>
</dbReference>
<evidence type="ECO:0000313" key="13">
    <source>
        <dbReference type="RefSeq" id="XP_011497805.1"/>
    </source>
</evidence>
<dbReference type="InterPro" id="IPR008805">
    <property type="entry name" value="RIB43A"/>
</dbReference>
<evidence type="ECO:0000256" key="4">
    <source>
        <dbReference type="ARBA" id="ARBA00022846"/>
    </source>
</evidence>
<dbReference type="PANTHER" id="PTHR14517">
    <property type="entry name" value="RIB43A-RELATED"/>
    <property type="match status" value="1"/>
</dbReference>
<dbReference type="GeneID" id="105362151"/>
<organism evidence="12 13">
    <name type="scientific">Ceratosolen solmsi marchali</name>
    <dbReference type="NCBI Taxonomy" id="326594"/>
    <lineage>
        <taxon>Eukaryota</taxon>
        <taxon>Metazoa</taxon>
        <taxon>Ecdysozoa</taxon>
        <taxon>Arthropoda</taxon>
        <taxon>Hexapoda</taxon>
        <taxon>Insecta</taxon>
        <taxon>Pterygota</taxon>
        <taxon>Neoptera</taxon>
        <taxon>Endopterygota</taxon>
        <taxon>Hymenoptera</taxon>
        <taxon>Apocrita</taxon>
        <taxon>Proctotrupomorpha</taxon>
        <taxon>Chalcidoidea</taxon>
        <taxon>Agaonidae</taxon>
        <taxon>Agaoninae</taxon>
        <taxon>Ceratosolen</taxon>
    </lineage>
</organism>
<keyword evidence="7" id="KW-0206">Cytoskeleton</keyword>
<accession>A0AAJ7DVD2</accession>
<name>A0AAJ7DVD2_9HYME</name>
<dbReference type="AlphaFoldDB" id="A0AAJ7DVD2"/>
<reference evidence="13" key="1">
    <citation type="submission" date="2025-08" db="UniProtKB">
        <authorList>
            <consortium name="RefSeq"/>
        </authorList>
    </citation>
    <scope>IDENTIFICATION</scope>
</reference>
<feature type="coiled-coil region" evidence="10">
    <location>
        <begin position="165"/>
        <end position="239"/>
    </location>
</feature>
<dbReference type="PANTHER" id="PTHR14517:SF6">
    <property type="entry name" value="RE41410P"/>
    <property type="match status" value="1"/>
</dbReference>